<dbReference type="GO" id="GO:0051377">
    <property type="term" value="F:mannose-ethanolamine phosphotransferase activity"/>
    <property type="evidence" value="ECO:0007669"/>
    <property type="project" value="InterPro"/>
</dbReference>
<dbReference type="STRING" id="1128400.I2FWU8"/>
<evidence type="ECO:0000256" key="10">
    <source>
        <dbReference type="ARBA" id="ARBA00023180"/>
    </source>
</evidence>
<proteinExistence type="inferred from homology"/>
<evidence type="ECO:0000256" key="2">
    <source>
        <dbReference type="ARBA" id="ARBA00004687"/>
    </source>
</evidence>
<keyword evidence="4" id="KW-0337">GPI-anchor biosynthesis</keyword>
<gene>
    <name evidence="13" type="ORF">UHOR_05343</name>
</gene>
<evidence type="ECO:0000256" key="4">
    <source>
        <dbReference type="ARBA" id="ARBA00022502"/>
    </source>
</evidence>
<comment type="subcellular location">
    <subcellularLocation>
        <location evidence="1">Endoplasmic reticulum membrane</location>
        <topology evidence="1">Multi-pass membrane protein</topology>
    </subcellularLocation>
</comment>
<dbReference type="InterPro" id="IPR037675">
    <property type="entry name" value="PIG-O_N"/>
</dbReference>
<evidence type="ECO:0000256" key="1">
    <source>
        <dbReference type="ARBA" id="ARBA00004477"/>
    </source>
</evidence>
<keyword evidence="9 12" id="KW-0472">Membrane</keyword>
<evidence type="ECO:0000256" key="8">
    <source>
        <dbReference type="ARBA" id="ARBA00022989"/>
    </source>
</evidence>
<evidence type="ECO:0000313" key="13">
    <source>
        <dbReference type="EMBL" id="CCF51391.1"/>
    </source>
</evidence>
<dbReference type="InterPro" id="IPR039524">
    <property type="entry name" value="PIGO/GPI13"/>
</dbReference>
<keyword evidence="5" id="KW-0808">Transferase</keyword>
<feature type="transmembrane region" description="Helical" evidence="12">
    <location>
        <begin position="628"/>
        <end position="648"/>
    </location>
</feature>
<dbReference type="InterPro" id="IPR017850">
    <property type="entry name" value="Alkaline_phosphatase_core_sf"/>
</dbReference>
<evidence type="ECO:0000313" key="14">
    <source>
        <dbReference type="Proteomes" id="UP000006174"/>
    </source>
</evidence>
<feature type="transmembrane region" description="Helical" evidence="12">
    <location>
        <begin position="946"/>
        <end position="970"/>
    </location>
</feature>
<feature type="region of interest" description="Disordered" evidence="11">
    <location>
        <begin position="1"/>
        <end position="82"/>
    </location>
</feature>
<feature type="transmembrane region" description="Helical" evidence="12">
    <location>
        <begin position="1113"/>
        <end position="1138"/>
    </location>
</feature>
<dbReference type="OMA" id="YPSFDIF"/>
<dbReference type="GO" id="GO:0006506">
    <property type="term" value="P:GPI anchor biosynthetic process"/>
    <property type="evidence" value="ECO:0007669"/>
    <property type="project" value="UniProtKB-UniPathway"/>
</dbReference>
<evidence type="ECO:0000256" key="5">
    <source>
        <dbReference type="ARBA" id="ARBA00022679"/>
    </source>
</evidence>
<comment type="caution">
    <text evidence="13">The sequence shown here is derived from an EMBL/GenBank/DDBJ whole genome shotgun (WGS) entry which is preliminary data.</text>
</comment>
<dbReference type="UniPathway" id="UPA00196"/>
<keyword evidence="10" id="KW-0325">Glycoprotein</keyword>
<comment type="similarity">
    <text evidence="3">Belongs to the PIGG/PIGN/PIGO family. PIGO subfamily.</text>
</comment>
<organism evidence="13 14">
    <name type="scientific">Ustilago hordei</name>
    <name type="common">Barley covered smut fungus</name>
    <dbReference type="NCBI Taxonomy" id="120017"/>
    <lineage>
        <taxon>Eukaryota</taxon>
        <taxon>Fungi</taxon>
        <taxon>Dikarya</taxon>
        <taxon>Basidiomycota</taxon>
        <taxon>Ustilaginomycotina</taxon>
        <taxon>Ustilaginomycetes</taxon>
        <taxon>Ustilaginales</taxon>
        <taxon>Ustilaginaceae</taxon>
        <taxon>Ustilago</taxon>
    </lineage>
</organism>
<dbReference type="AlphaFoldDB" id="I2FWU8"/>
<keyword evidence="7" id="KW-0256">Endoplasmic reticulum</keyword>
<dbReference type="OrthoDB" id="272139at2759"/>
<keyword evidence="8 12" id="KW-1133">Transmembrane helix</keyword>
<evidence type="ECO:0000256" key="6">
    <source>
        <dbReference type="ARBA" id="ARBA00022692"/>
    </source>
</evidence>
<evidence type="ECO:0000256" key="11">
    <source>
        <dbReference type="SAM" id="MobiDB-lite"/>
    </source>
</evidence>
<evidence type="ECO:0000256" key="9">
    <source>
        <dbReference type="ARBA" id="ARBA00023136"/>
    </source>
</evidence>
<dbReference type="PANTHER" id="PTHR23071:SF1">
    <property type="entry name" value="GPI ETHANOLAMINE PHOSPHATE TRANSFERASE 3"/>
    <property type="match status" value="1"/>
</dbReference>
<dbReference type="HOGENOM" id="CLU_004298_1_0_1"/>
<dbReference type="CDD" id="cd16023">
    <property type="entry name" value="GPI_EPT_3"/>
    <property type="match status" value="1"/>
</dbReference>
<evidence type="ECO:0000256" key="3">
    <source>
        <dbReference type="ARBA" id="ARBA00008695"/>
    </source>
</evidence>
<sequence>MPSSALNPPPTLADLERRPPPAGPAIPSTPQHPAFGQSALRQRRNRSNSHSSHDSHNSHGSHSSHSSHSSYARRHPDRVPPKAASPNGAFLSVLAILSLVLAYTLVGLWIFIKGFLLTRHELSGVNECAKPFDPSWSLPVPPWSFDDASLLQWAETSLNPQTGAGECSLAPTHKKAMVLIVDALRYDFIASPPPPSSSAAQGMEDGWTPNPYYHNILSVPSQLTTRYGIPANANKPGPSSFIAHFTADPPTTTLQRLKGLTTGTLPTFIEAGANFGSAGTGVGQVNEDHWIAQFKASILAQSGKNQGGNAGLVFAGDDTWSTVFPGLFDSDKMWTYDSFNVEDLDTVDRGVETRLLPFLQQNHPNRTAGVHDHWRLLIGHTLGVDHVGHRFGASHPKMKVKLEEVQAFLKDIIEAIDDETLLVLMGDHGMDERGDHGGDTELEVGAGLWMYSKSGFGYTARKQHFDPAEYISGSEVEALLPSRIPFSPLPSPPYPSSGHRSVPQIDLVPTISILLGLPIPYNNLGSIIPDLFPHPDTLLRALRITAKQMRTYLTTYAKHSPDLAAFSREFDAVWLDAVRADAELAALLQADKRMDEVEKAWRKAAQAYHRFNRVSLMKAREVWAQFDMVRILVGLVVLVLGLAVIWVLKSGAQDGLLGVLPIAAQQNDENGEATTETRKEKRRSKGTQELLSIVLQSITRPAQIGTAVGVAVSQASYLLPLISSLPKFGVVESTLASATIASQLSLLYDHLPQTLASGKKEGEGDVPNTTKVLNVAGYVILAIHAGLFASNSFLINEDRFILLSLSTLITLRGLLCIGSCPTTRGKIRPAIITLLSLLLVRLASISKVCREEQAAHCKSTFFSTEALNSPYLMIVSYLFAYLLPTLLAKFLGQRKSFVGIAPLFFNFGLRPTLMLGSGYWLLDWILPQDFVVESGWGKRLDWLKGWVAKVDLVLLCVFALLFWIFAPLCLEIRQEPANMASPEREENKQKVTIRGYANSLGSSYLLLVGIVVSLLWLLTQPAGQLSLAAVILAAMLALELGHAERDTLILYDQKHNPLSPTRPPHLSSSEIATLSLLSHLAFFSTGHQATLATIQWRVAFLTSPTLSYPLSPLLVLLNCFGQLTLLPPLLTVLCVLWNSTPQPRGSAKKMFTTQHILAALLTTTLYSTVLLLSLGALSALVFRRHLMLFKLWTPRFLMASVAGLMVQLGGLAAATAGWQVSNKVNNVFGSEFE</sequence>
<feature type="transmembrane region" description="Helical" evidence="12">
    <location>
        <begin position="871"/>
        <end position="891"/>
    </location>
</feature>
<feature type="transmembrane region" description="Helical" evidence="12">
    <location>
        <begin position="903"/>
        <end position="926"/>
    </location>
</feature>
<evidence type="ECO:0000256" key="7">
    <source>
        <dbReference type="ARBA" id="ARBA00022824"/>
    </source>
</evidence>
<evidence type="ECO:0000256" key="12">
    <source>
        <dbReference type="SAM" id="Phobius"/>
    </source>
</evidence>
<feature type="transmembrane region" description="Helical" evidence="12">
    <location>
        <begin position="772"/>
        <end position="794"/>
    </location>
</feature>
<feature type="compositionally biased region" description="Low complexity" evidence="11">
    <location>
        <begin position="58"/>
        <end position="70"/>
    </location>
</feature>
<dbReference type="InterPro" id="IPR002591">
    <property type="entry name" value="Phosphodiest/P_Trfase"/>
</dbReference>
<accession>I2FWU8</accession>
<dbReference type="PANTHER" id="PTHR23071">
    <property type="entry name" value="PHOSPHATIDYLINOSITOL GLYCAN"/>
    <property type="match status" value="1"/>
</dbReference>
<dbReference type="EMBL" id="CAGI01000163">
    <property type="protein sequence ID" value="CCF51391.1"/>
    <property type="molecule type" value="Genomic_DNA"/>
</dbReference>
<dbReference type="SUPFAM" id="SSF53649">
    <property type="entry name" value="Alkaline phosphatase-like"/>
    <property type="match status" value="1"/>
</dbReference>
<feature type="transmembrane region" description="Helical" evidence="12">
    <location>
        <begin position="1194"/>
        <end position="1218"/>
    </location>
</feature>
<dbReference type="eggNOG" id="KOG2126">
    <property type="taxonomic scope" value="Eukaryota"/>
</dbReference>
<dbReference type="Pfam" id="PF01663">
    <property type="entry name" value="Phosphodiest"/>
    <property type="match status" value="1"/>
</dbReference>
<reference evidence="13 14" key="1">
    <citation type="journal article" date="2012" name="Plant Cell">
        <title>Genome comparison of barley and maize smut fungi reveals targeted loss of RNA silencing components and species-specific presence of transposable elements.</title>
        <authorList>
            <person name="Laurie J.D."/>
            <person name="Ali S."/>
            <person name="Linning R."/>
            <person name="Mannhaupt G."/>
            <person name="Wong P."/>
            <person name="Gueldener U."/>
            <person name="Muensterkoetter M."/>
            <person name="Moore R."/>
            <person name="Kahmann R."/>
            <person name="Bakkeren G."/>
            <person name="Schirawski J."/>
        </authorList>
    </citation>
    <scope>NUCLEOTIDE SEQUENCE [LARGE SCALE GENOMIC DNA]</scope>
    <source>
        <strain evidence="14">Uh4875-4</strain>
    </source>
</reference>
<keyword evidence="14" id="KW-1185">Reference proteome</keyword>
<feature type="transmembrane region" description="Helical" evidence="12">
    <location>
        <begin position="991"/>
        <end position="1016"/>
    </location>
</feature>
<comment type="pathway">
    <text evidence="2">Glycolipid biosynthesis; glycosylphosphatidylinositol-anchor biosynthesis.</text>
</comment>
<keyword evidence="6 12" id="KW-0812">Transmembrane</keyword>
<dbReference type="Proteomes" id="UP000006174">
    <property type="component" value="Unassembled WGS sequence"/>
</dbReference>
<dbReference type="Gene3D" id="3.40.720.10">
    <property type="entry name" value="Alkaline Phosphatase, subunit A"/>
    <property type="match status" value="1"/>
</dbReference>
<name>I2FWU8_USTHO</name>
<dbReference type="GO" id="GO:0005789">
    <property type="term" value="C:endoplasmic reticulum membrane"/>
    <property type="evidence" value="ECO:0007669"/>
    <property type="project" value="UniProtKB-SubCell"/>
</dbReference>
<protein>
    <submittedName>
        <fullName evidence="13">Related to GPI13-protein involved in glycosylphosphatidylinositol biosynthesis</fullName>
    </submittedName>
</protein>
<feature type="transmembrane region" description="Helical" evidence="12">
    <location>
        <begin position="89"/>
        <end position="112"/>
    </location>
</feature>
<feature type="transmembrane region" description="Helical" evidence="12">
    <location>
        <begin position="1158"/>
        <end position="1182"/>
    </location>
</feature>